<name>I0JNK0_HALH3</name>
<evidence type="ECO:0000256" key="1">
    <source>
        <dbReference type="SAM" id="Phobius"/>
    </source>
</evidence>
<dbReference type="AlphaFoldDB" id="I0JNK0"/>
<dbReference type="Pfam" id="PF20316">
    <property type="entry name" value="DUF6612"/>
    <property type="match status" value="1"/>
</dbReference>
<accession>I0JNK0</accession>
<dbReference type="PATRIC" id="fig|866895.3.peg.2392"/>
<keyword evidence="1" id="KW-1133">Transmembrane helix</keyword>
<evidence type="ECO:0008006" key="4">
    <source>
        <dbReference type="Google" id="ProtNLM"/>
    </source>
</evidence>
<protein>
    <recommendedName>
        <fullName evidence="4">Gram-positive cocci surface proteins LPxTG domain-containing protein</fullName>
    </recommendedName>
</protein>
<keyword evidence="1" id="KW-0472">Membrane</keyword>
<feature type="transmembrane region" description="Helical" evidence="1">
    <location>
        <begin position="317"/>
        <end position="335"/>
    </location>
</feature>
<keyword evidence="3" id="KW-1185">Reference proteome</keyword>
<dbReference type="HOGENOM" id="CLU_808374_0_0_9"/>
<proteinExistence type="predicted"/>
<evidence type="ECO:0000313" key="2">
    <source>
        <dbReference type="EMBL" id="CCG45720.1"/>
    </source>
</evidence>
<dbReference type="NCBIfam" id="TIGR01167">
    <property type="entry name" value="LPXTG_anchor"/>
    <property type="match status" value="1"/>
</dbReference>
<reference evidence="2 3" key="1">
    <citation type="journal article" date="2013" name="Environ. Microbiol.">
        <title>Chloride and organic osmolytes: a hybrid strategy to cope with elevated salinities by the moderately halophilic, chloride-dependent bacterium Halobacillus halophilus.</title>
        <authorList>
            <person name="Saum S.H."/>
            <person name="Pfeiffer F."/>
            <person name="Palm P."/>
            <person name="Rampp M."/>
            <person name="Schuster S.C."/>
            <person name="Muller V."/>
            <person name="Oesterhelt D."/>
        </authorList>
    </citation>
    <scope>NUCLEOTIDE SEQUENCE [LARGE SCALE GENOMIC DNA]</scope>
    <source>
        <strain evidence="3">ATCC 35676 / DSM 2266 / JCM 20832 / KCTC 3685 / LMG 17431 / NBRC 102448 / NCIMB 2269</strain>
    </source>
</reference>
<dbReference type="eggNOG" id="ENOG5032VHM">
    <property type="taxonomic scope" value="Bacteria"/>
</dbReference>
<dbReference type="STRING" id="866895.HBHAL_3377"/>
<evidence type="ECO:0000313" key="3">
    <source>
        <dbReference type="Proteomes" id="UP000007397"/>
    </source>
</evidence>
<dbReference type="EMBL" id="HE717023">
    <property type="protein sequence ID" value="CCG45720.1"/>
    <property type="molecule type" value="Genomic_DNA"/>
</dbReference>
<dbReference type="Gene3D" id="2.50.20.20">
    <property type="match status" value="1"/>
</dbReference>
<sequence>MIGKRSELHHLCFSTYISQEIPYDGCLIQFRSVWMFKKLASLTAVLLVVMVPLQVAAEEMSAEELLKKSNEAMMELDSYTVRSITEQKMPMQGTEQVISTESEADITLDPFAMHQKVKTSLPESEKQLELESYWTEEGFYQQNPEGDWVKFEDNFPMSQSDIQELMTAQSQVSQASEFAKEMKVEEAEGSYVVSYEGDGEKLLKASQQLFQNSMDDKEMAKMMEEMMKQMTINNISYQLTIDKETHYMTGMMMNLDMDMEMEDMSTNMVQTFDMSIDNFNGVGTITIPDQVVDNAKSFEETLPEGGELPDTSSNDPGLALAGASLAMIAGGIFVYRRQMASRA</sequence>
<dbReference type="KEGG" id="hhd:HBHAL_3377"/>
<gene>
    <name evidence="2" type="ordered locus">HBHAL_3377</name>
</gene>
<keyword evidence="1" id="KW-0812">Transmembrane</keyword>
<dbReference type="InterPro" id="IPR046720">
    <property type="entry name" value="DUF6612"/>
</dbReference>
<dbReference type="Proteomes" id="UP000007397">
    <property type="component" value="Chromosome"/>
</dbReference>
<organism evidence="2 3">
    <name type="scientific">Halobacillus halophilus (strain ATCC 35676 / DSM 2266 / JCM 20832 / KCTC 3685 / LMG 17431 / NBRC 102448 / NCIMB 2269)</name>
    <name type="common">Sporosarcina halophila</name>
    <dbReference type="NCBI Taxonomy" id="866895"/>
    <lineage>
        <taxon>Bacteria</taxon>
        <taxon>Bacillati</taxon>
        <taxon>Bacillota</taxon>
        <taxon>Bacilli</taxon>
        <taxon>Bacillales</taxon>
        <taxon>Bacillaceae</taxon>
        <taxon>Halobacillus</taxon>
    </lineage>
</organism>